<gene>
    <name evidence="1" type="ORF">J5V16_19770</name>
</gene>
<name>A0ABS3U8I3_9ACTN</name>
<dbReference type="Proteomes" id="UP000681341">
    <property type="component" value="Unassembled WGS sequence"/>
</dbReference>
<dbReference type="EMBL" id="JAGFNP010000012">
    <property type="protein sequence ID" value="MBO3735075.1"/>
    <property type="molecule type" value="Genomic_DNA"/>
</dbReference>
<organism evidence="1 2">
    <name type="scientific">Glycomyces niveus</name>
    <dbReference type="NCBI Taxonomy" id="2820287"/>
    <lineage>
        <taxon>Bacteria</taxon>
        <taxon>Bacillati</taxon>
        <taxon>Actinomycetota</taxon>
        <taxon>Actinomycetes</taxon>
        <taxon>Glycomycetales</taxon>
        <taxon>Glycomycetaceae</taxon>
        <taxon>Glycomyces</taxon>
    </lineage>
</organism>
<reference evidence="1 2" key="1">
    <citation type="submission" date="2021-03" db="EMBL/GenBank/DDBJ databases">
        <title>Glycomyces sp. nov., a novel actinomycete isolated from soil.</title>
        <authorList>
            <person name="Yang X."/>
            <person name="Xu X."/>
        </authorList>
    </citation>
    <scope>NUCLEOTIDE SEQUENCE [LARGE SCALE GENOMIC DNA]</scope>
    <source>
        <strain evidence="1 2">NEAU-S30</strain>
    </source>
</reference>
<keyword evidence="2" id="KW-1185">Reference proteome</keyword>
<evidence type="ECO:0000313" key="2">
    <source>
        <dbReference type="Proteomes" id="UP000681341"/>
    </source>
</evidence>
<proteinExistence type="predicted"/>
<comment type="caution">
    <text evidence="1">The sequence shown here is derived from an EMBL/GenBank/DDBJ whole genome shotgun (WGS) entry which is preliminary data.</text>
</comment>
<dbReference type="InterPro" id="IPR011990">
    <property type="entry name" value="TPR-like_helical_dom_sf"/>
</dbReference>
<dbReference type="RefSeq" id="WP_208498701.1">
    <property type="nucleotide sequence ID" value="NZ_JAGFNP010000012.1"/>
</dbReference>
<protein>
    <recommendedName>
        <fullName evidence="3">Tetratricopeptide repeat protein</fullName>
    </recommendedName>
</protein>
<accession>A0ABS3U8I3</accession>
<dbReference type="SUPFAM" id="SSF48452">
    <property type="entry name" value="TPR-like"/>
    <property type="match status" value="2"/>
</dbReference>
<sequence length="967" mass="106023">MTHTDLRQRLDQIRRTLRGEARSAALELHLEAAEAAGDRPLVNETLATLINSYEFSPDATRLLVPYAKFLHNYDTEPEHFDAELTRRLYWMFKWVVSKMTDHPDVPLASIEEAVAQMRRRYAEAGHSLNPVHEAEYWLYLHVGDRDRAAAAAAAMLAAEPDSMSNCEACRCHTLGLIAKERGDYEQALADWAPILKGDLRCAHEPHATLAQSLLPLAALGRLDEARAHHLRGYQITRDHDDMVRIIARHMRFCAHTGNEARAVEILDAHARCFQLGLEPDVRLSFLEGVQVVSGSLRVRGLGGAELAGPDGRRWTADELYSHADAERRAICERFDRRNGTDAVSRASQLTVAPERTYPHVPLGLRTLTAAPAPVAPAAAAPAAPGPEAPSAAVLEAALAKARAANDAFTEDVMEQWEAVDRLAQALGAALEPADEANVLLSRVDLRQGLEPSLALAERVRERFLAAGQPARALANLAATLNWRLPEKIETLPEDAERVLIEAREYAATEPVFALRARAGACSALLGHCQVTGTPPSPGLLQRIEVLDAELAAMPGERRLGLARAQLALRLAAFATEPEARVKALREAFDLAVAGGHREETFGSALHLSGALNWAGELEEAIRVAQTGLALVEPGVEPFPIAVLHLTVTECATNLGRPEQAEVHAVQAAHHYDQADETGCAAVARHLLGLALAGQDRHEEAVVIFEAALAGLPSMHESEHWRLVDCRGGLAESYHRLREVRPALREALEALKLMDGGLEHRDPTYFARISQLAGLLLERVREPEDAIRSYRRSEQAWRELGALPTAANPARAALWVDLRNGVGSAPPATGMQTLAAELRTHWQDDSLPPGYREACRHELAKTLMQHAMLIGEQDDRGPGTPEERRTLNEEALRVILDGEFVEALGRQAVTQLLYCFEAQSDSPDDWEAAATETVARLGLDGNETVRQMVTEQLGRMKDEFDEYESNGS</sequence>
<evidence type="ECO:0008006" key="3">
    <source>
        <dbReference type="Google" id="ProtNLM"/>
    </source>
</evidence>
<dbReference type="Gene3D" id="1.25.40.10">
    <property type="entry name" value="Tetratricopeptide repeat domain"/>
    <property type="match status" value="2"/>
</dbReference>
<evidence type="ECO:0000313" key="1">
    <source>
        <dbReference type="EMBL" id="MBO3735075.1"/>
    </source>
</evidence>